<dbReference type="OrthoDB" id="8480612at2"/>
<organism evidence="3 4">
    <name type="scientific">Bartonella doshiae</name>
    <dbReference type="NCBI Taxonomy" id="33044"/>
    <lineage>
        <taxon>Bacteria</taxon>
        <taxon>Pseudomonadati</taxon>
        <taxon>Pseudomonadota</taxon>
        <taxon>Alphaproteobacteria</taxon>
        <taxon>Hyphomicrobiales</taxon>
        <taxon>Bartonellaceae</taxon>
        <taxon>Bartonella</taxon>
    </lineage>
</organism>
<gene>
    <name evidence="3" type="ORF">NCTC12862_01444</name>
</gene>
<feature type="transmembrane region" description="Helical" evidence="2">
    <location>
        <begin position="57"/>
        <end position="87"/>
    </location>
</feature>
<reference evidence="3 4" key="1">
    <citation type="submission" date="2018-06" db="EMBL/GenBank/DDBJ databases">
        <authorList>
            <consortium name="Pathogen Informatics"/>
            <person name="Doyle S."/>
        </authorList>
    </citation>
    <scope>NUCLEOTIDE SEQUENCE [LARGE SCALE GENOMIC DNA]</scope>
    <source>
        <strain evidence="3 4">NCTC12862</strain>
    </source>
</reference>
<evidence type="ECO:0000313" key="4">
    <source>
        <dbReference type="Proteomes" id="UP000254950"/>
    </source>
</evidence>
<keyword evidence="1" id="KW-0175">Coiled coil</keyword>
<dbReference type="Proteomes" id="UP000254950">
    <property type="component" value="Unassembled WGS sequence"/>
</dbReference>
<name>A0A380ZI77_BARDO</name>
<dbReference type="RefSeq" id="WP_004856289.1">
    <property type="nucleotide sequence ID" value="NZ_CACVBH010000001.1"/>
</dbReference>
<accession>A0A380ZI77</accession>
<protein>
    <submittedName>
        <fullName evidence="3">Uncharacterized protein conserved in bacteria</fullName>
    </submittedName>
</protein>
<keyword evidence="2" id="KW-1133">Transmembrane helix</keyword>
<dbReference type="AlphaFoldDB" id="A0A380ZI77"/>
<evidence type="ECO:0000256" key="1">
    <source>
        <dbReference type="SAM" id="Coils"/>
    </source>
</evidence>
<sequence>MVDSSKSKVKPHYAGAHRKKTVIEHDTVSHVSEQTIQNTVELDAVKKKSKQHTQKKCLSSIIWIGLPISGILGGVIALGLLIGLQWVGLFSSSLLENHAGGEKALQIAETAKTQVEETMEKLERIFQEIDALKTEFASFSSQHAETLQGDEVSQENSRKVFLALEEKIKSLEESVQILSGNLKDTQKALFVGQSNANDLVALKEQLQTMQEKIVAEKGQKKEIDTALFIAMSALKSAVERGGSYSNELKILQQLSPSIEGLDLLEKTANIGLPNSVQLSTDFASVADAIVGTQNNIASGAHFGERIWTWIKGLIIFRPIGNVEGMSLGAIAARMEVAVQMGDYEKALSEWQTLPQSAKDVSVDFVHRLEKHIAVHHLLQKLLMSVQQGSLKVTEM</sequence>
<evidence type="ECO:0000313" key="3">
    <source>
        <dbReference type="EMBL" id="SUV45875.1"/>
    </source>
</evidence>
<evidence type="ECO:0000256" key="2">
    <source>
        <dbReference type="SAM" id="Phobius"/>
    </source>
</evidence>
<feature type="coiled-coil region" evidence="1">
    <location>
        <begin position="105"/>
        <end position="135"/>
    </location>
</feature>
<keyword evidence="2" id="KW-0812">Transmembrane</keyword>
<dbReference type="EMBL" id="UFTF01000001">
    <property type="protein sequence ID" value="SUV45875.1"/>
    <property type="molecule type" value="Genomic_DNA"/>
</dbReference>
<feature type="coiled-coil region" evidence="1">
    <location>
        <begin position="161"/>
        <end position="219"/>
    </location>
</feature>
<keyword evidence="2" id="KW-0472">Membrane</keyword>
<dbReference type="STRING" id="33044.GCA_900005695_01249"/>
<proteinExistence type="predicted"/>